<evidence type="ECO:0000256" key="3">
    <source>
        <dbReference type="ARBA" id="ARBA00022452"/>
    </source>
</evidence>
<evidence type="ECO:0000313" key="10">
    <source>
        <dbReference type="EMBL" id="MFC4872112.1"/>
    </source>
</evidence>
<dbReference type="InterPro" id="IPR039426">
    <property type="entry name" value="TonB-dep_rcpt-like"/>
</dbReference>
<keyword evidence="11" id="KW-1185">Reference proteome</keyword>
<gene>
    <name evidence="10" type="ORF">ACFPFU_10465</name>
</gene>
<dbReference type="Gene3D" id="2.170.130.10">
    <property type="entry name" value="TonB-dependent receptor, plug domain"/>
    <property type="match status" value="1"/>
</dbReference>
<evidence type="ECO:0000256" key="7">
    <source>
        <dbReference type="PROSITE-ProRule" id="PRU01360"/>
    </source>
</evidence>
<dbReference type="Gene3D" id="2.40.170.20">
    <property type="entry name" value="TonB-dependent receptor, beta-barrel domain"/>
    <property type="match status" value="1"/>
</dbReference>
<keyword evidence="3 7" id="KW-1134">Transmembrane beta strand</keyword>
<evidence type="ECO:0000256" key="1">
    <source>
        <dbReference type="ARBA" id="ARBA00004571"/>
    </source>
</evidence>
<keyword evidence="4 7" id="KW-0812">Transmembrane</keyword>
<keyword evidence="5 7" id="KW-0472">Membrane</keyword>
<evidence type="ECO:0000256" key="5">
    <source>
        <dbReference type="ARBA" id="ARBA00023136"/>
    </source>
</evidence>
<dbReference type="InterPro" id="IPR037066">
    <property type="entry name" value="Plug_dom_sf"/>
</dbReference>
<evidence type="ECO:0000256" key="2">
    <source>
        <dbReference type="ARBA" id="ARBA00022448"/>
    </source>
</evidence>
<reference evidence="11" key="1">
    <citation type="journal article" date="2019" name="Int. J. Syst. Evol. Microbiol.">
        <title>The Global Catalogue of Microorganisms (GCM) 10K type strain sequencing project: providing services to taxonomists for standard genome sequencing and annotation.</title>
        <authorList>
            <consortium name="The Broad Institute Genomics Platform"/>
            <consortium name="The Broad Institute Genome Sequencing Center for Infectious Disease"/>
            <person name="Wu L."/>
            <person name="Ma J."/>
        </authorList>
    </citation>
    <scope>NUCLEOTIDE SEQUENCE [LARGE SCALE GENOMIC DNA]</scope>
    <source>
        <strain evidence="11">CGMCC 4.7466</strain>
    </source>
</reference>
<dbReference type="NCBIfam" id="TIGR04056">
    <property type="entry name" value="OMP_RagA_SusC"/>
    <property type="match status" value="1"/>
</dbReference>
<evidence type="ECO:0000259" key="9">
    <source>
        <dbReference type="Pfam" id="PF07715"/>
    </source>
</evidence>
<keyword evidence="6 7" id="KW-0998">Cell outer membrane</keyword>
<sequence length="1148" mass="127401">MKKILLHHAGGADRTFSTISCPESDLHHLNPGRDKASSPSLTSIITKFMRWSVIIIGIICCTAITLIAGDVKGQSPLETIVTVNIKNEPLKAALDQISKVSGVKFMYSDAIASSTVRVSVGAEDSPLREVLEHVFTPIPYSYRLVGEEILVRHEPGKLIQQKNNNQVPNPLPEVDLTVSGTVTDTTGLPLPGVTVQVKGTNKGTVTDDEGMFTLNGLENDATLQFRMLGFYSQEIHVGNREVINVMMKERLSELDEAVVIGYGTTTKRFNTGAVSTVTSEELSKQPTNNILGALSGRIPGLLVTQSSGAPGSSFDIQIRGQNSIAQGSEPLILIDGIPFSPGNENINTMVSSIGASISGGGLSPFNSINPNDIERIEVLKDADATAIYGSRGANGVILITTKKGHIGKTQITVNVNQGITQAQKGVPLLNTAQYLEMRQEAFLNSNIEPNINNAPDLVAWDQNRYTDLQNELVGNMGHVTNAQLSVSGGNEGTQFLLGGGYYRETNVFPDKLDNNRGSVNANINHNSSDKRFQLTFSGSYTATTNNSPGQDLTFYTFLPPNVPSFFDEWGSLKWEEHGTNYDNPYRYLFNKYKANTGNLMSSLNLNYSILSSLNFKVLMGYNELNANDMKLFPKSFRPPTDEQPSTAQFGNTQYKGWNIEPQLEYIAGIWKGELNVLAGGTFQEKLQTGSFLNLSGFPSDALLESAQAASNVVSQSSTNILYRYQAVFGRINYNVQNKYLVNITGRRDGSSRFGPGQQYANFGAIGAAWIFTGENWLKNSPSLLSYGKLRGSYGITGNDQIGDYQYLDAWGSFSSNSYQNTSTLQPLNLFNPTYGWEENRKLEFAIELGFWNDRLLLSADFFRNTSSNQLVMYRLPYMTGFGSITNNFPASVENKGWEIQLNGEIFKNQNFQWNGSFNITVPRNTLLDFPDIESSTYASLYEVGNSLNSIYNYRSLGVNPETGLFSLLDVNEDGFLFPLHDNIINGNLDPKYFGGFRNTLRYKGLELDMFFDYRKQMGRNALYWMYENNRTPGTFINQPLFVLGRWISEGDHAEIEKFLASTNFNNANIARSSAVFSDQSFIRLRSIHFSYSLPQLLLSAIKAKNVNIYFQGQNLYTWNNDKGYDPENQSLYNLGPLKSYIIGVQFTY</sequence>
<dbReference type="EMBL" id="JBHSJJ010000005">
    <property type="protein sequence ID" value="MFC4872112.1"/>
    <property type="molecule type" value="Genomic_DNA"/>
</dbReference>
<dbReference type="PROSITE" id="PS52016">
    <property type="entry name" value="TONB_DEPENDENT_REC_3"/>
    <property type="match status" value="1"/>
</dbReference>
<name>A0ABV9T0V0_9BACT</name>
<proteinExistence type="inferred from homology"/>
<protein>
    <submittedName>
        <fullName evidence="10">SusC/RagA family TonB-linked outer membrane protein</fullName>
    </submittedName>
</protein>
<comment type="caution">
    <text evidence="10">The sequence shown here is derived from an EMBL/GenBank/DDBJ whole genome shotgun (WGS) entry which is preliminary data.</text>
</comment>
<feature type="domain" description="TonB-dependent receptor plug" evidence="9">
    <location>
        <begin position="268"/>
        <end position="396"/>
    </location>
</feature>
<keyword evidence="2 7" id="KW-0813">Transport</keyword>
<comment type="similarity">
    <text evidence="7">Belongs to the TonB-dependent receptor family.</text>
</comment>
<dbReference type="Proteomes" id="UP001595818">
    <property type="component" value="Unassembled WGS sequence"/>
</dbReference>
<dbReference type="RefSeq" id="WP_377064223.1">
    <property type="nucleotide sequence ID" value="NZ_JBHSJJ010000005.1"/>
</dbReference>
<feature type="transmembrane region" description="Helical" evidence="8">
    <location>
        <begin position="48"/>
        <end position="69"/>
    </location>
</feature>
<dbReference type="NCBIfam" id="TIGR04057">
    <property type="entry name" value="SusC_RagA_signa"/>
    <property type="match status" value="1"/>
</dbReference>
<evidence type="ECO:0000313" key="11">
    <source>
        <dbReference type="Proteomes" id="UP001595818"/>
    </source>
</evidence>
<accession>A0ABV9T0V0</accession>
<dbReference type="Pfam" id="PF07715">
    <property type="entry name" value="Plug"/>
    <property type="match status" value="1"/>
</dbReference>
<dbReference type="Pfam" id="PF13715">
    <property type="entry name" value="CarbopepD_reg_2"/>
    <property type="match status" value="1"/>
</dbReference>
<comment type="subcellular location">
    <subcellularLocation>
        <location evidence="1 7">Cell outer membrane</location>
        <topology evidence="1 7">Multi-pass membrane protein</topology>
    </subcellularLocation>
</comment>
<dbReference type="InterPro" id="IPR036942">
    <property type="entry name" value="Beta-barrel_TonB_sf"/>
</dbReference>
<keyword evidence="8" id="KW-1133">Transmembrane helix</keyword>
<dbReference type="InterPro" id="IPR008969">
    <property type="entry name" value="CarboxyPept-like_regulatory"/>
</dbReference>
<dbReference type="InterPro" id="IPR023997">
    <property type="entry name" value="TonB-dep_OMP_SusC/RagA_CS"/>
</dbReference>
<dbReference type="SUPFAM" id="SSF56935">
    <property type="entry name" value="Porins"/>
    <property type="match status" value="1"/>
</dbReference>
<organism evidence="10 11">
    <name type="scientific">Negadavirga shengliensis</name>
    <dbReference type="NCBI Taxonomy" id="1389218"/>
    <lineage>
        <taxon>Bacteria</taxon>
        <taxon>Pseudomonadati</taxon>
        <taxon>Bacteroidota</taxon>
        <taxon>Cytophagia</taxon>
        <taxon>Cytophagales</taxon>
        <taxon>Cyclobacteriaceae</taxon>
        <taxon>Negadavirga</taxon>
    </lineage>
</organism>
<evidence type="ECO:0000256" key="8">
    <source>
        <dbReference type="SAM" id="Phobius"/>
    </source>
</evidence>
<dbReference type="SUPFAM" id="SSF49464">
    <property type="entry name" value="Carboxypeptidase regulatory domain-like"/>
    <property type="match status" value="1"/>
</dbReference>
<evidence type="ECO:0000256" key="4">
    <source>
        <dbReference type="ARBA" id="ARBA00022692"/>
    </source>
</evidence>
<dbReference type="Gene3D" id="2.60.40.1120">
    <property type="entry name" value="Carboxypeptidase-like, regulatory domain"/>
    <property type="match status" value="1"/>
</dbReference>
<evidence type="ECO:0000256" key="6">
    <source>
        <dbReference type="ARBA" id="ARBA00023237"/>
    </source>
</evidence>
<dbReference type="InterPro" id="IPR012910">
    <property type="entry name" value="Plug_dom"/>
</dbReference>
<dbReference type="InterPro" id="IPR023996">
    <property type="entry name" value="TonB-dep_OMP_SusC/RagA"/>
</dbReference>